<keyword evidence="1" id="KW-0812">Transmembrane</keyword>
<keyword evidence="3" id="KW-1185">Reference proteome</keyword>
<feature type="transmembrane region" description="Helical" evidence="1">
    <location>
        <begin position="151"/>
        <end position="171"/>
    </location>
</feature>
<gene>
    <name evidence="2" type="ORF">RCOM_1204000</name>
</gene>
<evidence type="ECO:0000256" key="1">
    <source>
        <dbReference type="SAM" id="Phobius"/>
    </source>
</evidence>
<evidence type="ECO:0000313" key="3">
    <source>
        <dbReference type="Proteomes" id="UP000008311"/>
    </source>
</evidence>
<dbReference type="OrthoDB" id="1885878at2759"/>
<dbReference type="EMBL" id="EQ974197">
    <property type="protein sequence ID" value="EEF32072.1"/>
    <property type="molecule type" value="Genomic_DNA"/>
</dbReference>
<accession>B9SWD6</accession>
<dbReference type="FunCoup" id="B9SWD6">
    <property type="interactions" value="234"/>
</dbReference>
<dbReference type="Proteomes" id="UP000008311">
    <property type="component" value="Unassembled WGS sequence"/>
</dbReference>
<evidence type="ECO:0000313" key="2">
    <source>
        <dbReference type="EMBL" id="EEF32072.1"/>
    </source>
</evidence>
<sequence length="173" mass="18247">MGISVSKRVKAGVANSSEFDSACDSAYNQCLSLTQHAFQGVLPNQLPTASSLIHTAITTTAHKNNLILKWVPSPPTRTQIDSALRVVQLSNKKDEHEQEVILGWPQFKEWAVVLYTEAVVGNAGKAVLTRVPLGAAGIVGIGAVTRSGINLVGPAIGVYALGVATSIYLSLRG</sequence>
<organism evidence="2 3">
    <name type="scientific">Ricinus communis</name>
    <name type="common">Castor bean</name>
    <dbReference type="NCBI Taxonomy" id="3988"/>
    <lineage>
        <taxon>Eukaryota</taxon>
        <taxon>Viridiplantae</taxon>
        <taxon>Streptophyta</taxon>
        <taxon>Embryophyta</taxon>
        <taxon>Tracheophyta</taxon>
        <taxon>Spermatophyta</taxon>
        <taxon>Magnoliopsida</taxon>
        <taxon>eudicotyledons</taxon>
        <taxon>Gunneridae</taxon>
        <taxon>Pentapetalae</taxon>
        <taxon>rosids</taxon>
        <taxon>fabids</taxon>
        <taxon>Malpighiales</taxon>
        <taxon>Euphorbiaceae</taxon>
        <taxon>Acalyphoideae</taxon>
        <taxon>Acalypheae</taxon>
        <taxon>Ricinus</taxon>
    </lineage>
</organism>
<dbReference type="STRING" id="3988.B9SWD6"/>
<proteinExistence type="predicted"/>
<keyword evidence="1" id="KW-0472">Membrane</keyword>
<protein>
    <recommendedName>
        <fullName evidence="4">Transmembrane protein</fullName>
    </recommendedName>
</protein>
<evidence type="ECO:0008006" key="4">
    <source>
        <dbReference type="Google" id="ProtNLM"/>
    </source>
</evidence>
<dbReference type="PANTHER" id="PTHR36743:SF1">
    <property type="entry name" value="OS04G0495300 PROTEIN"/>
    <property type="match status" value="1"/>
</dbReference>
<reference evidence="3" key="1">
    <citation type="journal article" date="2010" name="Nat. Biotechnol.">
        <title>Draft genome sequence of the oilseed species Ricinus communis.</title>
        <authorList>
            <person name="Chan A.P."/>
            <person name="Crabtree J."/>
            <person name="Zhao Q."/>
            <person name="Lorenzi H."/>
            <person name="Orvis J."/>
            <person name="Puiu D."/>
            <person name="Melake-Berhan A."/>
            <person name="Jones K.M."/>
            <person name="Redman J."/>
            <person name="Chen G."/>
            <person name="Cahoon E.B."/>
            <person name="Gedil M."/>
            <person name="Stanke M."/>
            <person name="Haas B.J."/>
            <person name="Wortman J.R."/>
            <person name="Fraser-Liggett C.M."/>
            <person name="Ravel J."/>
            <person name="Rabinowicz P.D."/>
        </authorList>
    </citation>
    <scope>NUCLEOTIDE SEQUENCE [LARGE SCALE GENOMIC DNA]</scope>
    <source>
        <strain evidence="3">cv. Hale</strain>
    </source>
</reference>
<dbReference type="KEGG" id="rcu:8263163"/>
<keyword evidence="1" id="KW-1133">Transmembrane helix</keyword>
<feature type="transmembrane region" description="Helical" evidence="1">
    <location>
        <begin position="127"/>
        <end position="145"/>
    </location>
</feature>
<dbReference type="PANTHER" id="PTHR36743">
    <property type="entry name" value="OS04G0495300 PROTEIN"/>
    <property type="match status" value="1"/>
</dbReference>
<dbReference type="InParanoid" id="B9SWD6"/>
<name>B9SWD6_RICCO</name>
<dbReference type="eggNOG" id="ENOG502S1US">
    <property type="taxonomic scope" value="Eukaryota"/>
</dbReference>
<dbReference type="AlphaFoldDB" id="B9SWD6"/>